<dbReference type="InterPro" id="IPR009057">
    <property type="entry name" value="Homeodomain-like_sf"/>
</dbReference>
<dbReference type="Proteomes" id="UP000289152">
    <property type="component" value="Unassembled WGS sequence"/>
</dbReference>
<feature type="domain" description="Myb-like" evidence="2">
    <location>
        <begin position="87"/>
        <end position="134"/>
    </location>
</feature>
<organism evidence="3 4">
    <name type="scientific">Tremella mesenterica</name>
    <name type="common">Jelly fungus</name>
    <dbReference type="NCBI Taxonomy" id="5217"/>
    <lineage>
        <taxon>Eukaryota</taxon>
        <taxon>Fungi</taxon>
        <taxon>Dikarya</taxon>
        <taxon>Basidiomycota</taxon>
        <taxon>Agaricomycotina</taxon>
        <taxon>Tremellomycetes</taxon>
        <taxon>Tremellales</taxon>
        <taxon>Tremellaceae</taxon>
        <taxon>Tremella</taxon>
    </lineage>
</organism>
<feature type="region of interest" description="Disordered" evidence="1">
    <location>
        <begin position="1"/>
        <end position="92"/>
    </location>
</feature>
<feature type="compositionally biased region" description="Pro residues" evidence="1">
    <location>
        <begin position="24"/>
        <end position="36"/>
    </location>
</feature>
<dbReference type="Gene3D" id="1.10.10.60">
    <property type="entry name" value="Homeodomain-like"/>
    <property type="match status" value="1"/>
</dbReference>
<gene>
    <name evidence="3" type="ORF">M231_00477</name>
</gene>
<evidence type="ECO:0000313" key="3">
    <source>
        <dbReference type="EMBL" id="RXK42120.1"/>
    </source>
</evidence>
<dbReference type="VEuPathDB" id="FungiDB:TREMEDRAFT_63075"/>
<dbReference type="OrthoDB" id="2565178at2759"/>
<dbReference type="EMBL" id="SDIL01000003">
    <property type="protein sequence ID" value="RXK42120.1"/>
    <property type="molecule type" value="Genomic_DNA"/>
</dbReference>
<dbReference type="InParanoid" id="A0A4Q1BVH8"/>
<dbReference type="SUPFAM" id="SSF46689">
    <property type="entry name" value="Homeodomain-like"/>
    <property type="match status" value="1"/>
</dbReference>
<feature type="compositionally biased region" description="Basic and acidic residues" evidence="1">
    <location>
        <begin position="72"/>
        <end position="81"/>
    </location>
</feature>
<evidence type="ECO:0000259" key="2">
    <source>
        <dbReference type="PROSITE" id="PS50090"/>
    </source>
</evidence>
<dbReference type="PROSITE" id="PS50090">
    <property type="entry name" value="MYB_LIKE"/>
    <property type="match status" value="1"/>
</dbReference>
<evidence type="ECO:0000313" key="4">
    <source>
        <dbReference type="Proteomes" id="UP000289152"/>
    </source>
</evidence>
<comment type="caution">
    <text evidence="3">The sequence shown here is derived from an EMBL/GenBank/DDBJ whole genome shotgun (WGS) entry which is preliminary data.</text>
</comment>
<reference evidence="3 4" key="1">
    <citation type="submission" date="2016-06" db="EMBL/GenBank/DDBJ databases">
        <title>Evolution of pathogenesis and genome organization in the Tremellales.</title>
        <authorList>
            <person name="Cuomo C."/>
            <person name="Litvintseva A."/>
            <person name="Heitman J."/>
            <person name="Chen Y."/>
            <person name="Sun S."/>
            <person name="Springer D."/>
            <person name="Dromer F."/>
            <person name="Young S."/>
            <person name="Zeng Q."/>
            <person name="Chapman S."/>
            <person name="Gujja S."/>
            <person name="Saif S."/>
            <person name="Birren B."/>
        </authorList>
    </citation>
    <scope>NUCLEOTIDE SEQUENCE [LARGE SCALE GENOMIC DNA]</scope>
    <source>
        <strain evidence="3 4">ATCC 28783</strain>
    </source>
</reference>
<dbReference type="AlphaFoldDB" id="A0A4Q1BVH8"/>
<evidence type="ECO:0000256" key="1">
    <source>
        <dbReference type="SAM" id="MobiDB-lite"/>
    </source>
</evidence>
<sequence length="151" mass="16954">MSRVTHPADIKPTFLSAKQEPYPTSSPPSSPMPQTPSGPSSNDRVDRKPRIVYQNVSDDETEKKPQITPTKRKAETPDTPRKKLAHRGGARVGAWTADEDWELFKMMHPRVHKPDWRAVGEAVGRDAKSCKNRYTIFGRKLEYMVKGAGGI</sequence>
<keyword evidence="4" id="KW-1185">Reference proteome</keyword>
<protein>
    <recommendedName>
        <fullName evidence="2">Myb-like domain-containing protein</fullName>
    </recommendedName>
</protein>
<accession>A0A4Q1BVH8</accession>
<proteinExistence type="predicted"/>
<dbReference type="InterPro" id="IPR001005">
    <property type="entry name" value="SANT/Myb"/>
</dbReference>
<name>A0A4Q1BVH8_TREME</name>